<reference evidence="11 12" key="1">
    <citation type="submission" date="2019-06" db="EMBL/GenBank/DDBJ databases">
        <title>Draft genomes of female and male turbot (Scophthalmus maximus).</title>
        <authorList>
            <person name="Xu H."/>
            <person name="Xu X.-W."/>
            <person name="Shao C."/>
            <person name="Chen S."/>
        </authorList>
    </citation>
    <scope>NUCLEOTIDE SEQUENCE [LARGE SCALE GENOMIC DNA]</scope>
    <source>
        <strain evidence="11">Ysfricsl-2016a</strain>
        <tissue evidence="11">Blood</tissue>
    </source>
</reference>
<keyword evidence="7" id="KW-0809">Transit peptide</keyword>
<dbReference type="GO" id="GO:0005509">
    <property type="term" value="F:calcium ion binding"/>
    <property type="evidence" value="ECO:0007669"/>
    <property type="project" value="InterPro"/>
</dbReference>
<keyword evidence="3" id="KW-0479">Metal-binding</keyword>
<evidence type="ECO:0000256" key="5">
    <source>
        <dbReference type="ARBA" id="ARBA00022792"/>
    </source>
</evidence>
<dbReference type="EMBL" id="VEVO01000007">
    <property type="protein sequence ID" value="KAF0039635.1"/>
    <property type="molecule type" value="Genomic_DNA"/>
</dbReference>
<evidence type="ECO:0000256" key="9">
    <source>
        <dbReference type="ARBA" id="ARBA00023136"/>
    </source>
</evidence>
<dbReference type="InterPro" id="IPR039800">
    <property type="entry name" value="MICU1/2/3"/>
</dbReference>
<dbReference type="Pfam" id="PF13833">
    <property type="entry name" value="EF-hand_8"/>
    <property type="match status" value="1"/>
</dbReference>
<evidence type="ECO:0000256" key="4">
    <source>
        <dbReference type="ARBA" id="ARBA00022737"/>
    </source>
</evidence>
<comment type="subcellular location">
    <subcellularLocation>
        <location evidence="1">Mitochondrion inner membrane</location>
    </subcellularLocation>
    <subcellularLocation>
        <location evidence="2">Mitochondrion intermembrane space</location>
    </subcellularLocation>
</comment>
<feature type="domain" description="EF-hand" evidence="10">
    <location>
        <begin position="410"/>
        <end position="445"/>
    </location>
</feature>
<evidence type="ECO:0000256" key="7">
    <source>
        <dbReference type="ARBA" id="ARBA00022946"/>
    </source>
</evidence>
<keyword evidence="6" id="KW-0106">Calcium</keyword>
<evidence type="ECO:0000259" key="10">
    <source>
        <dbReference type="PROSITE" id="PS50222"/>
    </source>
</evidence>
<name>A0A6A4T3D2_SCOMX</name>
<feature type="domain" description="EF-hand" evidence="10">
    <location>
        <begin position="213"/>
        <end position="248"/>
    </location>
</feature>
<gene>
    <name evidence="11" type="ORF">F2P81_007870</name>
</gene>
<evidence type="ECO:0000256" key="2">
    <source>
        <dbReference type="ARBA" id="ARBA00004569"/>
    </source>
</evidence>
<dbReference type="InterPro" id="IPR018247">
    <property type="entry name" value="EF_Hand_1_Ca_BS"/>
</dbReference>
<evidence type="ECO:0000313" key="12">
    <source>
        <dbReference type="Proteomes" id="UP000438429"/>
    </source>
</evidence>
<dbReference type="InterPro" id="IPR011992">
    <property type="entry name" value="EF-hand-dom_pair"/>
</dbReference>
<organism evidence="11 12">
    <name type="scientific">Scophthalmus maximus</name>
    <name type="common">Turbot</name>
    <name type="synonym">Psetta maxima</name>
    <dbReference type="NCBI Taxonomy" id="52904"/>
    <lineage>
        <taxon>Eukaryota</taxon>
        <taxon>Metazoa</taxon>
        <taxon>Chordata</taxon>
        <taxon>Craniata</taxon>
        <taxon>Vertebrata</taxon>
        <taxon>Euteleostomi</taxon>
        <taxon>Actinopterygii</taxon>
        <taxon>Neopterygii</taxon>
        <taxon>Teleostei</taxon>
        <taxon>Neoteleostei</taxon>
        <taxon>Acanthomorphata</taxon>
        <taxon>Carangaria</taxon>
        <taxon>Pleuronectiformes</taxon>
        <taxon>Pleuronectoidei</taxon>
        <taxon>Scophthalmidae</taxon>
        <taxon>Scophthalmus</taxon>
    </lineage>
</organism>
<dbReference type="InterPro" id="IPR002048">
    <property type="entry name" value="EF_hand_dom"/>
</dbReference>
<protein>
    <recommendedName>
        <fullName evidence="10">EF-hand domain-containing protein</fullName>
    </recommendedName>
</protein>
<dbReference type="AlphaFoldDB" id="A0A6A4T3D2"/>
<evidence type="ECO:0000256" key="6">
    <source>
        <dbReference type="ARBA" id="ARBA00022837"/>
    </source>
</evidence>
<dbReference type="GO" id="GO:0051560">
    <property type="term" value="P:mitochondrial calcium ion homeostasis"/>
    <property type="evidence" value="ECO:0007669"/>
    <property type="project" value="TreeGrafter"/>
</dbReference>
<evidence type="ECO:0000256" key="3">
    <source>
        <dbReference type="ARBA" id="ARBA00022723"/>
    </source>
</evidence>
<dbReference type="PANTHER" id="PTHR12294:SF10">
    <property type="entry name" value="CALCIUM UPTAKE PROTEIN 3, MITOCHONDRIAL"/>
    <property type="match status" value="1"/>
</dbReference>
<dbReference type="PROSITE" id="PS00018">
    <property type="entry name" value="EF_HAND_1"/>
    <property type="match status" value="1"/>
</dbReference>
<dbReference type="PANTHER" id="PTHR12294">
    <property type="entry name" value="EF HAND DOMAIN FAMILY A1,A2-RELATED"/>
    <property type="match status" value="1"/>
</dbReference>
<sequence>MSPWRKDTRTHGFLLCPSLVPHKKRAPDLRSLAANRCLPFSSLHCCVFISWSSRELGGGGRLSPLPGSALRALPVTTPPCKTVMAALRRLLPSFASSSGAAGTFAARGQPPSPRAAQALKVVAAGACVGAAAGAAYYYCRPVAGGRAGTKRLDARRLSLVALPSVSATDKELDKILADTPPVWKGSSNLFRNLRERGVLSYTEYLFLLCILTKPHAGFRIAFNMFDADGNEMVDKREFLAVLKKDSQHVAARGMWDVLRRGTSQALFSDLTENVDEKTETTLLVHFFGKKGKADLKFEDFYKFMDNLQTEVLEIEFLSYSKGMPTISEEDFARILLRYTNVDDVSGYLENLRHSMPDEKGITFEEFRSFFQFLNNLEDFTIAMQMYNFASRSIGQEEFTRAVYVATGIKLTRHLVNTVFKIFDEDHDDKLSQKEFVGIMKDRLHRGNRGVRTEEKFTSFKSCLKKELSGK</sequence>
<dbReference type="CDD" id="cd16175">
    <property type="entry name" value="EFh_MICU3"/>
    <property type="match status" value="1"/>
</dbReference>
<dbReference type="PROSITE" id="PS50222">
    <property type="entry name" value="EF_HAND_2"/>
    <property type="match status" value="2"/>
</dbReference>
<dbReference type="GO" id="GO:0036444">
    <property type="term" value="P:calcium import into the mitochondrion"/>
    <property type="evidence" value="ECO:0007669"/>
    <property type="project" value="TreeGrafter"/>
</dbReference>
<dbReference type="Proteomes" id="UP000438429">
    <property type="component" value="Unassembled WGS sequence"/>
</dbReference>
<accession>A0A6A4T3D2</accession>
<dbReference type="Gene3D" id="1.10.238.10">
    <property type="entry name" value="EF-hand"/>
    <property type="match status" value="2"/>
</dbReference>
<keyword evidence="9" id="KW-0472">Membrane</keyword>
<keyword evidence="8" id="KW-0496">Mitochondrion</keyword>
<dbReference type="GO" id="GO:1990246">
    <property type="term" value="C:uniplex complex"/>
    <property type="evidence" value="ECO:0007669"/>
    <property type="project" value="TreeGrafter"/>
</dbReference>
<dbReference type="SMART" id="SM00054">
    <property type="entry name" value="EFh"/>
    <property type="match status" value="2"/>
</dbReference>
<evidence type="ECO:0000256" key="1">
    <source>
        <dbReference type="ARBA" id="ARBA00004273"/>
    </source>
</evidence>
<comment type="caution">
    <text evidence="11">The sequence shown here is derived from an EMBL/GenBank/DDBJ whole genome shotgun (WGS) entry which is preliminary data.</text>
</comment>
<evidence type="ECO:0000256" key="8">
    <source>
        <dbReference type="ARBA" id="ARBA00023128"/>
    </source>
</evidence>
<keyword evidence="4" id="KW-0677">Repeat</keyword>
<keyword evidence="5" id="KW-0999">Mitochondrion inner membrane</keyword>
<proteinExistence type="predicted"/>
<dbReference type="GO" id="GO:0005758">
    <property type="term" value="C:mitochondrial intermembrane space"/>
    <property type="evidence" value="ECO:0007669"/>
    <property type="project" value="UniProtKB-SubCell"/>
</dbReference>
<evidence type="ECO:0000313" key="11">
    <source>
        <dbReference type="EMBL" id="KAF0039635.1"/>
    </source>
</evidence>
<dbReference type="SUPFAM" id="SSF47473">
    <property type="entry name" value="EF-hand"/>
    <property type="match status" value="2"/>
</dbReference>